<dbReference type="EMBL" id="CP138895">
    <property type="protein sequence ID" value="WPK24407.1"/>
    <property type="molecule type" value="Genomic_DNA"/>
</dbReference>
<evidence type="ECO:0000313" key="2">
    <source>
        <dbReference type="EMBL" id="WPK24407.1"/>
    </source>
</evidence>
<protein>
    <submittedName>
        <fullName evidence="2">Uncharacterized protein</fullName>
    </submittedName>
</protein>
<proteinExistence type="predicted"/>
<name>A0AAX4H743_9ASCO</name>
<keyword evidence="3" id="KW-1185">Reference proteome</keyword>
<sequence>MKTSFIVSSLAAALGASAQLVTFSVVDERNNNLGTLNNIHAGAGFNFYYVGVFDQVLQYNIADSGDATLTNPASDYPFNVGNFEGRFAVGPAVTPAKLEIAENALGVTSIQNWNFWACYDTHDTYNYSASNRNILLTEKDNMTPPGSNCLPVNINVLNV</sequence>
<evidence type="ECO:0000256" key="1">
    <source>
        <dbReference type="SAM" id="SignalP"/>
    </source>
</evidence>
<organism evidence="2 3">
    <name type="scientific">Australozyma saopauloensis</name>
    <dbReference type="NCBI Taxonomy" id="291208"/>
    <lineage>
        <taxon>Eukaryota</taxon>
        <taxon>Fungi</taxon>
        <taxon>Dikarya</taxon>
        <taxon>Ascomycota</taxon>
        <taxon>Saccharomycotina</taxon>
        <taxon>Pichiomycetes</taxon>
        <taxon>Metschnikowiaceae</taxon>
        <taxon>Australozyma</taxon>
    </lineage>
</organism>
<feature type="chain" id="PRO_5043836584" evidence="1">
    <location>
        <begin position="19"/>
        <end position="159"/>
    </location>
</feature>
<dbReference type="KEGG" id="asau:88172745"/>
<dbReference type="GeneID" id="88172745"/>
<dbReference type="Proteomes" id="UP001338582">
    <property type="component" value="Chromosome 2"/>
</dbReference>
<dbReference type="AlphaFoldDB" id="A0AAX4H743"/>
<dbReference type="RefSeq" id="XP_062876790.1">
    <property type="nucleotide sequence ID" value="XM_063020720.1"/>
</dbReference>
<evidence type="ECO:0000313" key="3">
    <source>
        <dbReference type="Proteomes" id="UP001338582"/>
    </source>
</evidence>
<keyword evidence="1" id="KW-0732">Signal</keyword>
<accession>A0AAX4H743</accession>
<gene>
    <name evidence="2" type="ORF">PUMCH_001680</name>
</gene>
<reference evidence="2 3" key="1">
    <citation type="submission" date="2023-10" db="EMBL/GenBank/DDBJ databases">
        <title>Draft Genome Sequence of Candida saopaulonensis from a very Premature Infant with Sepsis.</title>
        <authorList>
            <person name="Ning Y."/>
            <person name="Dai R."/>
            <person name="Xiao M."/>
            <person name="Xu Y."/>
            <person name="Yan Q."/>
            <person name="Zhang L."/>
        </authorList>
    </citation>
    <scope>NUCLEOTIDE SEQUENCE [LARGE SCALE GENOMIC DNA]</scope>
    <source>
        <strain evidence="2 3">19XY460</strain>
    </source>
</reference>
<feature type="signal peptide" evidence="1">
    <location>
        <begin position="1"/>
        <end position="18"/>
    </location>
</feature>